<keyword evidence="6" id="KW-1185">Reference proteome</keyword>
<proteinExistence type="inferred from homology"/>
<dbReference type="Gene3D" id="1.10.443.10">
    <property type="entry name" value="Intergrase catalytic core"/>
    <property type="match status" value="1"/>
</dbReference>
<dbReference type="Gene3D" id="1.10.150.130">
    <property type="match status" value="1"/>
</dbReference>
<reference evidence="5 6" key="1">
    <citation type="submission" date="2015-02" db="EMBL/GenBank/DDBJ databases">
        <title>Draft genome sequences of ten Microbacterium spp. with emphasis on heavy metal contaminated environments.</title>
        <authorList>
            <person name="Corretto E."/>
        </authorList>
    </citation>
    <scope>NUCLEOTIDE SEQUENCE [LARGE SCALE GENOMIC DNA]</scope>
    <source>
        <strain evidence="5 6">SA35</strain>
    </source>
</reference>
<comment type="similarity">
    <text evidence="1">Belongs to the 'phage' integrase family.</text>
</comment>
<evidence type="ECO:0000256" key="1">
    <source>
        <dbReference type="ARBA" id="ARBA00008857"/>
    </source>
</evidence>
<dbReference type="PATRIC" id="fig|273678.4.peg.202"/>
<dbReference type="InterPro" id="IPR002104">
    <property type="entry name" value="Integrase_catalytic"/>
</dbReference>
<dbReference type="InterPro" id="IPR011010">
    <property type="entry name" value="DNA_brk_join_enz"/>
</dbReference>
<dbReference type="PANTHER" id="PTHR30349">
    <property type="entry name" value="PHAGE INTEGRASE-RELATED"/>
    <property type="match status" value="1"/>
</dbReference>
<sequence>MAGSITAYETAAGKRYRVRYRKPDKSQTDKRGFRTKKEAELFLADVTISKAKGEYIDPIESRKTLGAFESKWRAERLAPLKPSSRHAMDTAWRVHVQPKWGTRTISTIKQSEIAEWVAELNKTKKPQTVRRIVFVLSGVLAIAAREKAIPRNPAAGVALPAKRPKAPRYLSHAQVAALVEHAGDHALLLDFLAYSGLRWGEAVALRVRHLNMLRKRVNVEDNAVIVKGVYEIGTPKSGQSRVVPMPPHLVKQIAKACEGKGPDGFVFGDGIVAMPHPHATSGWFARAVKAAQAVDNSIPTVTPHDLRHTAASLAVSSGANVKVVQRMLGHASAAMTLDVYADLFDGDLDAVAQAMSAARKAAIS</sequence>
<dbReference type="InterPro" id="IPR010998">
    <property type="entry name" value="Integrase_recombinase_N"/>
</dbReference>
<evidence type="ECO:0000256" key="2">
    <source>
        <dbReference type="ARBA" id="ARBA00023125"/>
    </source>
</evidence>
<organism evidence="5 6">
    <name type="scientific">Microbacterium hydrocarbonoxydans</name>
    <dbReference type="NCBI Taxonomy" id="273678"/>
    <lineage>
        <taxon>Bacteria</taxon>
        <taxon>Bacillati</taxon>
        <taxon>Actinomycetota</taxon>
        <taxon>Actinomycetes</taxon>
        <taxon>Micrococcales</taxon>
        <taxon>Microbacteriaceae</taxon>
        <taxon>Microbacterium</taxon>
    </lineage>
</organism>
<dbReference type="PROSITE" id="PS51898">
    <property type="entry name" value="TYR_RECOMBINASE"/>
    <property type="match status" value="1"/>
</dbReference>
<feature type="domain" description="Tyr recombinase" evidence="4">
    <location>
        <begin position="165"/>
        <end position="353"/>
    </location>
</feature>
<dbReference type="InterPro" id="IPR013762">
    <property type="entry name" value="Integrase-like_cat_sf"/>
</dbReference>
<name>A0A0M2HYJ4_9MICO</name>
<gene>
    <name evidence="5" type="primary">int-Tn</name>
    <name evidence="5" type="ORF">RS84_00212</name>
</gene>
<dbReference type="GO" id="GO:0003677">
    <property type="term" value="F:DNA binding"/>
    <property type="evidence" value="ECO:0007669"/>
    <property type="project" value="UniProtKB-KW"/>
</dbReference>
<dbReference type="Proteomes" id="UP000033900">
    <property type="component" value="Unassembled WGS sequence"/>
</dbReference>
<keyword evidence="3" id="KW-0233">DNA recombination</keyword>
<keyword evidence="2" id="KW-0238">DNA-binding</keyword>
<dbReference type="STRING" id="273678.RS84_00212"/>
<accession>A0A0M2HYJ4</accession>
<dbReference type="EMBL" id="JYJB01000003">
    <property type="protein sequence ID" value="KJL49499.1"/>
    <property type="molecule type" value="Genomic_DNA"/>
</dbReference>
<dbReference type="AlphaFoldDB" id="A0A0M2HYJ4"/>
<dbReference type="InterPro" id="IPR053876">
    <property type="entry name" value="Phage_int_M"/>
</dbReference>
<dbReference type="Pfam" id="PF22022">
    <property type="entry name" value="Phage_int_M"/>
    <property type="match status" value="1"/>
</dbReference>
<dbReference type="OrthoDB" id="1822491at2"/>
<evidence type="ECO:0000259" key="4">
    <source>
        <dbReference type="PROSITE" id="PS51898"/>
    </source>
</evidence>
<dbReference type="Pfam" id="PF14657">
    <property type="entry name" value="Arm-DNA-bind_4"/>
    <property type="match status" value="1"/>
</dbReference>
<dbReference type="InterPro" id="IPR050090">
    <property type="entry name" value="Tyrosine_recombinase_XerCD"/>
</dbReference>
<evidence type="ECO:0000313" key="6">
    <source>
        <dbReference type="Proteomes" id="UP000033900"/>
    </source>
</evidence>
<dbReference type="RefSeq" id="WP_045255896.1">
    <property type="nucleotide sequence ID" value="NZ_JYJB01000003.1"/>
</dbReference>
<dbReference type="Pfam" id="PF00589">
    <property type="entry name" value="Phage_integrase"/>
    <property type="match status" value="1"/>
</dbReference>
<dbReference type="PANTHER" id="PTHR30349:SF64">
    <property type="entry name" value="PROPHAGE INTEGRASE INTD-RELATED"/>
    <property type="match status" value="1"/>
</dbReference>
<dbReference type="InterPro" id="IPR028259">
    <property type="entry name" value="AP2-like_int_N"/>
</dbReference>
<dbReference type="GO" id="GO:0015074">
    <property type="term" value="P:DNA integration"/>
    <property type="evidence" value="ECO:0007669"/>
    <property type="project" value="InterPro"/>
</dbReference>
<dbReference type="GO" id="GO:0006310">
    <property type="term" value="P:DNA recombination"/>
    <property type="evidence" value="ECO:0007669"/>
    <property type="project" value="UniProtKB-KW"/>
</dbReference>
<dbReference type="SUPFAM" id="SSF56349">
    <property type="entry name" value="DNA breaking-rejoining enzymes"/>
    <property type="match status" value="1"/>
</dbReference>
<comment type="caution">
    <text evidence="5">The sequence shown here is derived from an EMBL/GenBank/DDBJ whole genome shotgun (WGS) entry which is preliminary data.</text>
</comment>
<evidence type="ECO:0000256" key="3">
    <source>
        <dbReference type="ARBA" id="ARBA00023172"/>
    </source>
</evidence>
<protein>
    <submittedName>
        <fullName evidence="5">Transposase</fullName>
    </submittedName>
</protein>
<evidence type="ECO:0000313" key="5">
    <source>
        <dbReference type="EMBL" id="KJL49499.1"/>
    </source>
</evidence>
<dbReference type="CDD" id="cd01189">
    <property type="entry name" value="INT_ICEBs1_C_like"/>
    <property type="match status" value="1"/>
</dbReference>